<proteinExistence type="predicted"/>
<dbReference type="SMART" id="SM00382">
    <property type="entry name" value="AAA"/>
    <property type="match status" value="1"/>
</dbReference>
<dbReference type="InterPro" id="IPR027417">
    <property type="entry name" value="P-loop_NTPase"/>
</dbReference>
<dbReference type="SUPFAM" id="SSF52540">
    <property type="entry name" value="P-loop containing nucleoside triphosphate hydrolases"/>
    <property type="match status" value="1"/>
</dbReference>
<dbReference type="Proteomes" id="UP000218775">
    <property type="component" value="Unassembled WGS sequence"/>
</dbReference>
<reference evidence="6" key="1">
    <citation type="submission" date="2017-08" db="EMBL/GenBank/DDBJ databases">
        <title>A dynamic microbial community with high functional redundancy inhabits the cold, oxic subseafloor aquifer.</title>
        <authorList>
            <person name="Tully B.J."/>
            <person name="Wheat C.G."/>
            <person name="Glazer B.T."/>
            <person name="Huber J.A."/>
        </authorList>
    </citation>
    <scope>NUCLEOTIDE SEQUENCE [LARGE SCALE GENOMIC DNA]</scope>
</reference>
<feature type="coiled-coil region" evidence="3">
    <location>
        <begin position="151"/>
        <end position="178"/>
    </location>
</feature>
<evidence type="ECO:0000259" key="4">
    <source>
        <dbReference type="SMART" id="SM00382"/>
    </source>
</evidence>
<keyword evidence="3" id="KW-0175">Coiled coil</keyword>
<dbReference type="AlphaFoldDB" id="A0A2A4X026"/>
<organism evidence="5 6">
    <name type="scientific">Aerophobetes bacterium</name>
    <dbReference type="NCBI Taxonomy" id="2030807"/>
    <lineage>
        <taxon>Bacteria</taxon>
        <taxon>Candidatus Aerophobota</taxon>
    </lineage>
</organism>
<evidence type="ECO:0000313" key="6">
    <source>
        <dbReference type="Proteomes" id="UP000218775"/>
    </source>
</evidence>
<evidence type="ECO:0000256" key="3">
    <source>
        <dbReference type="SAM" id="Coils"/>
    </source>
</evidence>
<feature type="domain" description="AAA+ ATPase" evidence="4">
    <location>
        <begin position="245"/>
        <end position="397"/>
    </location>
</feature>
<dbReference type="PRINTS" id="PR00300">
    <property type="entry name" value="CLPPROTEASEA"/>
</dbReference>
<dbReference type="PANTHER" id="PTHR11638">
    <property type="entry name" value="ATP-DEPENDENT CLP PROTEASE"/>
    <property type="match status" value="1"/>
</dbReference>
<comment type="caution">
    <text evidence="5">The sequence shown here is derived from an EMBL/GenBank/DDBJ whole genome shotgun (WGS) entry which is preliminary data.</text>
</comment>
<accession>A0A2A4X026</accession>
<evidence type="ECO:0000256" key="2">
    <source>
        <dbReference type="ARBA" id="ARBA00022840"/>
    </source>
</evidence>
<gene>
    <name evidence="5" type="ORF">COB21_05700</name>
</gene>
<dbReference type="EMBL" id="NVUK01000048">
    <property type="protein sequence ID" value="PCI75409.1"/>
    <property type="molecule type" value="Genomic_DNA"/>
</dbReference>
<evidence type="ECO:0000313" key="5">
    <source>
        <dbReference type="EMBL" id="PCI75409.1"/>
    </source>
</evidence>
<dbReference type="InterPro" id="IPR001270">
    <property type="entry name" value="ClpA/B"/>
</dbReference>
<dbReference type="InterPro" id="IPR050130">
    <property type="entry name" value="ClpA_ClpB"/>
</dbReference>
<dbReference type="Pfam" id="PF07724">
    <property type="entry name" value="AAA_2"/>
    <property type="match status" value="1"/>
</dbReference>
<dbReference type="GO" id="GO:0005524">
    <property type="term" value="F:ATP binding"/>
    <property type="evidence" value="ECO:0007669"/>
    <property type="project" value="UniProtKB-KW"/>
</dbReference>
<sequence>MAIISRPEDIISHIKRNFPEAKILGNVSGDRGFRLECNLVAGSQHFFIYKALDCKEFDRFLSVFEQSLKEKNFDPNVSIQMMSTGMPLEKWKVFQRGIFGEEKVVRVVREYLNSSKDESKRTQGLMQLGLAPVQIEQNCSVDDFQVFYKIYHEINTKMRELDAKMRESNAETSEESNEVTALNRLREKYPAVVNEIEKLLLGRVFTQSGTHFDMFLEKIKARVIGQNAAAKFLANALASQNNSDECHKFLFVGPSGVGKTEMARAIAILKGTGLSMISMNNYPDASSSGQFFGYLTKECKKIAPKKVSSEGGIDLYQIENAVILFDELEKAHRKVVQSLLTLLDGKNGHYTVTYETDGKSVTEKYIFKRSIFIGTSNQDDAYILESFEQNKDISVIEDDFKTRNKAAVKGNNLSPEIVSRFKVTPFGPIPKGNDYQKLLGIKLNWLVPDLQKQLKCQMVFLDNKPLLFEALEHRLYGKGADIRKIDDYFRNNVLSTARRALSSCRLDALSVGMAIDYQNGKIGIQFKFFTGEWKDCSKFFPIDPDGPTSANMVDEEVLSNTHPTHSRL</sequence>
<protein>
    <recommendedName>
        <fullName evidence="4">AAA+ ATPase domain-containing protein</fullName>
    </recommendedName>
</protein>
<dbReference type="InterPro" id="IPR003593">
    <property type="entry name" value="AAA+_ATPase"/>
</dbReference>
<keyword evidence="1" id="KW-0547">Nucleotide-binding</keyword>
<dbReference type="PANTHER" id="PTHR11638:SF188">
    <property type="entry name" value="ATP-DEPENDENT CLP PROTEASE ATP-BINDING SUBUNIT CLPL"/>
    <property type="match status" value="1"/>
</dbReference>
<dbReference type="GO" id="GO:0034605">
    <property type="term" value="P:cellular response to heat"/>
    <property type="evidence" value="ECO:0007669"/>
    <property type="project" value="TreeGrafter"/>
</dbReference>
<dbReference type="GO" id="GO:0016887">
    <property type="term" value="F:ATP hydrolysis activity"/>
    <property type="evidence" value="ECO:0007669"/>
    <property type="project" value="InterPro"/>
</dbReference>
<evidence type="ECO:0000256" key="1">
    <source>
        <dbReference type="ARBA" id="ARBA00022741"/>
    </source>
</evidence>
<name>A0A2A4X026_UNCAE</name>
<dbReference type="InterPro" id="IPR003959">
    <property type="entry name" value="ATPase_AAA_core"/>
</dbReference>
<keyword evidence="2" id="KW-0067">ATP-binding</keyword>
<dbReference type="GO" id="GO:0005737">
    <property type="term" value="C:cytoplasm"/>
    <property type="evidence" value="ECO:0007669"/>
    <property type="project" value="TreeGrafter"/>
</dbReference>
<dbReference type="Gene3D" id="3.40.50.300">
    <property type="entry name" value="P-loop containing nucleotide triphosphate hydrolases"/>
    <property type="match status" value="1"/>
</dbReference>